<dbReference type="GO" id="GO:0005829">
    <property type="term" value="C:cytosol"/>
    <property type="evidence" value="ECO:0007669"/>
    <property type="project" value="TreeGrafter"/>
</dbReference>
<dbReference type="SUPFAM" id="SSF51735">
    <property type="entry name" value="NAD(P)-binding Rossmann-fold domains"/>
    <property type="match status" value="1"/>
</dbReference>
<keyword evidence="3 13" id="KW-0028">Amino-acid biosynthesis</keyword>
<feature type="domain" description="Dihydrodipicolinate reductase C-terminal" evidence="15">
    <location>
        <begin position="128"/>
        <end position="264"/>
    </location>
</feature>
<dbReference type="Proteomes" id="UP000245959">
    <property type="component" value="Unassembled WGS sequence"/>
</dbReference>
<evidence type="ECO:0000256" key="8">
    <source>
        <dbReference type="ARBA" id="ARBA00023154"/>
    </source>
</evidence>
<dbReference type="FunFam" id="3.30.360.10:FF:000004">
    <property type="entry name" value="4-hydroxy-tetrahydrodipicolinate reductase"/>
    <property type="match status" value="1"/>
</dbReference>
<dbReference type="EC" id="1.17.1.8" evidence="10 13"/>
<evidence type="ECO:0000256" key="3">
    <source>
        <dbReference type="ARBA" id="ARBA00022605"/>
    </source>
</evidence>
<dbReference type="GO" id="GO:0008839">
    <property type="term" value="F:4-hydroxy-tetrahydrodipicolinate reductase"/>
    <property type="evidence" value="ECO:0007669"/>
    <property type="project" value="UniProtKB-UniRule"/>
</dbReference>
<keyword evidence="8 13" id="KW-0457">Lysine biosynthesis</keyword>
<dbReference type="InterPro" id="IPR023940">
    <property type="entry name" value="DHDPR_bac"/>
</dbReference>
<evidence type="ECO:0000256" key="7">
    <source>
        <dbReference type="ARBA" id="ARBA00023027"/>
    </source>
</evidence>
<keyword evidence="17" id="KW-1185">Reference proteome</keyword>
<sequence>MIRTIVIGAAGRMGRRLVANIMASETLTLAGATEFVESPLLGEDAGLVAGCGPAGVKITANLEELVKNADAVINFATAGVVESTKLAVANGCAVVIGTTALSQAEKGQLAELADNGGRIVSSYNMSVGVNLLFKLVGEAARTLGLDYDCEIIEMHHNQKKDAPSGTAVRLAEVVCEARGWNYGTDVRHGREGLVGARTRHEIGMHSLRGGDVVGDHTVIFAIDGERVELTHKASSRDTFVKGALRAVEFLHNAQPGLYDMQDVLGLK</sequence>
<keyword evidence="5 13" id="KW-0220">Diaminopimelate biosynthesis</keyword>
<dbReference type="Gene3D" id="3.40.50.720">
    <property type="entry name" value="NAD(P)-binding Rossmann-like Domain"/>
    <property type="match status" value="1"/>
</dbReference>
<evidence type="ECO:0000256" key="10">
    <source>
        <dbReference type="ARBA" id="ARBA00038983"/>
    </source>
</evidence>
<evidence type="ECO:0000259" key="15">
    <source>
        <dbReference type="Pfam" id="PF05173"/>
    </source>
</evidence>
<dbReference type="InterPro" id="IPR000846">
    <property type="entry name" value="DapB_N"/>
</dbReference>
<feature type="domain" description="Dihydrodipicolinate reductase N-terminal" evidence="14">
    <location>
        <begin position="2"/>
        <end position="125"/>
    </location>
</feature>
<feature type="active site" description="Proton donor" evidence="13">
    <location>
        <position position="159"/>
    </location>
</feature>
<dbReference type="Pfam" id="PF01113">
    <property type="entry name" value="DapB_N"/>
    <property type="match status" value="1"/>
</dbReference>
<feature type="active site" description="Proton donor/acceptor" evidence="13">
    <location>
        <position position="155"/>
    </location>
</feature>
<dbReference type="UniPathway" id="UPA00034">
    <property type="reaction ID" value="UER00018"/>
</dbReference>
<dbReference type="Pfam" id="PF05173">
    <property type="entry name" value="DapB_C"/>
    <property type="match status" value="1"/>
</dbReference>
<feature type="binding site" evidence="13">
    <location>
        <begin position="97"/>
        <end position="99"/>
    </location>
    <ligand>
        <name>NAD(+)</name>
        <dbReference type="ChEBI" id="CHEBI:57540"/>
    </ligand>
</feature>
<evidence type="ECO:0000256" key="4">
    <source>
        <dbReference type="ARBA" id="ARBA00022857"/>
    </source>
</evidence>
<dbReference type="Gene3D" id="3.30.360.10">
    <property type="entry name" value="Dihydrodipicolinate Reductase, domain 2"/>
    <property type="match status" value="1"/>
</dbReference>
<keyword evidence="7 13" id="KW-0520">NAD</keyword>
<dbReference type="GO" id="GO:0050661">
    <property type="term" value="F:NADP binding"/>
    <property type="evidence" value="ECO:0007669"/>
    <property type="project" value="UniProtKB-UniRule"/>
</dbReference>
<evidence type="ECO:0000256" key="13">
    <source>
        <dbReference type="HAMAP-Rule" id="MF_00102"/>
    </source>
</evidence>
<protein>
    <recommendedName>
        <fullName evidence="10 13">4-hydroxy-tetrahydrodipicolinate reductase</fullName>
        <shortName evidence="13">HTPA reductase</shortName>
        <ecNumber evidence="10 13">1.17.1.8</ecNumber>
    </recommendedName>
</protein>
<evidence type="ECO:0000256" key="11">
    <source>
        <dbReference type="ARBA" id="ARBA00049080"/>
    </source>
</evidence>
<feature type="binding site" evidence="13">
    <location>
        <position position="37"/>
    </location>
    <ligand>
        <name>NAD(+)</name>
        <dbReference type="ChEBI" id="CHEBI:57540"/>
    </ligand>
</feature>
<gene>
    <name evidence="13" type="primary">dapB</name>
    <name evidence="16" type="ORF">C8D82_11681</name>
</gene>
<evidence type="ECO:0000256" key="6">
    <source>
        <dbReference type="ARBA" id="ARBA00023002"/>
    </source>
</evidence>
<comment type="caution">
    <text evidence="16">The sequence shown here is derived from an EMBL/GenBank/DDBJ whole genome shotgun (WGS) entry which is preliminary data.</text>
</comment>
<comment type="caution">
    <text evidence="13">Lacks conserved residue(s) required for the propagation of feature annotation.</text>
</comment>
<reference evidence="16 17" key="1">
    <citation type="submission" date="2018-04" db="EMBL/GenBank/DDBJ databases">
        <title>Genomic Encyclopedia of Type Strains, Phase IV (KMG-IV): sequencing the most valuable type-strain genomes for metagenomic binning, comparative biology and taxonomic classification.</title>
        <authorList>
            <person name="Goeker M."/>
        </authorList>
    </citation>
    <scope>NUCLEOTIDE SEQUENCE [LARGE SCALE GENOMIC DNA]</scope>
    <source>
        <strain evidence="16 17">DSM 14823</strain>
    </source>
</reference>
<dbReference type="GO" id="GO:0051287">
    <property type="term" value="F:NAD binding"/>
    <property type="evidence" value="ECO:0007669"/>
    <property type="project" value="UniProtKB-UniRule"/>
</dbReference>
<dbReference type="PIRSF" id="PIRSF000161">
    <property type="entry name" value="DHPR"/>
    <property type="match status" value="1"/>
</dbReference>
<comment type="caution">
    <text evidence="13">Was originally thought to be a dihydrodipicolinate reductase (DHDPR), catalyzing the conversion of dihydrodipicolinate to tetrahydrodipicolinate. However, it was shown in E.coli that the substrate of the enzymatic reaction is not dihydrodipicolinate (DHDP) but in fact (2S,4S)-4-hydroxy-2,3,4,5-tetrahydrodipicolinic acid (HTPA), the product released by the DapA-catalyzed reaction.</text>
</comment>
<keyword evidence="6 13" id="KW-0560">Oxidoreductase</keyword>
<dbReference type="CDD" id="cd02274">
    <property type="entry name" value="DHDPR_N"/>
    <property type="match status" value="1"/>
</dbReference>
<keyword evidence="4 13" id="KW-0521">NADP</keyword>
<dbReference type="HAMAP" id="MF_00102">
    <property type="entry name" value="DapB"/>
    <property type="match status" value="1"/>
</dbReference>
<dbReference type="GO" id="GO:0016726">
    <property type="term" value="F:oxidoreductase activity, acting on CH or CH2 groups, NAD or NADP as acceptor"/>
    <property type="evidence" value="ECO:0007669"/>
    <property type="project" value="UniProtKB-UniRule"/>
</dbReference>
<dbReference type="EMBL" id="QEKH01000016">
    <property type="protein sequence ID" value="PVY40629.1"/>
    <property type="molecule type" value="Genomic_DNA"/>
</dbReference>
<comment type="catalytic activity">
    <reaction evidence="11 13">
        <text>(S)-2,3,4,5-tetrahydrodipicolinate + NADP(+) + H2O = (2S,4S)-4-hydroxy-2,3,4,5-tetrahydrodipicolinate + NADPH + H(+)</text>
        <dbReference type="Rhea" id="RHEA:35331"/>
        <dbReference type="ChEBI" id="CHEBI:15377"/>
        <dbReference type="ChEBI" id="CHEBI:15378"/>
        <dbReference type="ChEBI" id="CHEBI:16845"/>
        <dbReference type="ChEBI" id="CHEBI:57783"/>
        <dbReference type="ChEBI" id="CHEBI:58349"/>
        <dbReference type="ChEBI" id="CHEBI:67139"/>
        <dbReference type="EC" id="1.17.1.8"/>
    </reaction>
</comment>
<dbReference type="GeneID" id="78295633"/>
<evidence type="ECO:0000256" key="2">
    <source>
        <dbReference type="ARBA" id="ARBA00022490"/>
    </source>
</evidence>
<feature type="binding site" evidence="13">
    <location>
        <begin position="8"/>
        <end position="13"/>
    </location>
    <ligand>
        <name>NAD(+)</name>
        <dbReference type="ChEBI" id="CHEBI:57540"/>
    </ligand>
</feature>
<evidence type="ECO:0000256" key="1">
    <source>
        <dbReference type="ARBA" id="ARBA00006642"/>
    </source>
</evidence>
<dbReference type="PANTHER" id="PTHR20836">
    <property type="entry name" value="DIHYDRODIPICOLINATE REDUCTASE"/>
    <property type="match status" value="1"/>
</dbReference>
<dbReference type="InterPro" id="IPR022663">
    <property type="entry name" value="DapB_C"/>
</dbReference>
<accession>A0A2U1AW11</accession>
<comment type="pathway">
    <text evidence="9 13">Amino-acid biosynthesis; L-lysine biosynthesis via DAP pathway; (S)-tetrahydrodipicolinate from L-aspartate: step 4/4.</text>
</comment>
<dbReference type="GO" id="GO:0019877">
    <property type="term" value="P:diaminopimelate biosynthetic process"/>
    <property type="evidence" value="ECO:0007669"/>
    <property type="project" value="UniProtKB-UniRule"/>
</dbReference>
<comment type="function">
    <text evidence="13">Catalyzes the conversion of 4-hydroxy-tetrahydrodipicolinate (HTPA) to tetrahydrodipicolinate.</text>
</comment>
<comment type="similarity">
    <text evidence="1 13">Belongs to the DapB family.</text>
</comment>
<dbReference type="NCBIfam" id="TIGR00036">
    <property type="entry name" value="dapB"/>
    <property type="match status" value="1"/>
</dbReference>
<dbReference type="GO" id="GO:0009089">
    <property type="term" value="P:lysine biosynthetic process via diaminopimelate"/>
    <property type="evidence" value="ECO:0007669"/>
    <property type="project" value="UniProtKB-UniRule"/>
</dbReference>
<feature type="binding site" evidence="13">
    <location>
        <begin position="165"/>
        <end position="166"/>
    </location>
    <ligand>
        <name>(S)-2,3,4,5-tetrahydrodipicolinate</name>
        <dbReference type="ChEBI" id="CHEBI:16845"/>
    </ligand>
</feature>
<dbReference type="SUPFAM" id="SSF55347">
    <property type="entry name" value="Glyceraldehyde-3-phosphate dehydrogenase-like, C-terminal domain"/>
    <property type="match status" value="1"/>
</dbReference>
<comment type="subcellular location">
    <subcellularLocation>
        <location evidence="13">Cytoplasm</location>
    </subcellularLocation>
</comment>
<dbReference type="PANTHER" id="PTHR20836:SF0">
    <property type="entry name" value="4-HYDROXY-TETRAHYDRODIPICOLINATE REDUCTASE 1, CHLOROPLASTIC-RELATED"/>
    <property type="match status" value="1"/>
</dbReference>
<evidence type="ECO:0000313" key="17">
    <source>
        <dbReference type="Proteomes" id="UP000245959"/>
    </source>
</evidence>
<dbReference type="InterPro" id="IPR022664">
    <property type="entry name" value="DapB_N_CS"/>
</dbReference>
<evidence type="ECO:0000256" key="12">
    <source>
        <dbReference type="ARBA" id="ARBA00049396"/>
    </source>
</evidence>
<dbReference type="AlphaFoldDB" id="A0A2U1AW11"/>
<evidence type="ECO:0000256" key="5">
    <source>
        <dbReference type="ARBA" id="ARBA00022915"/>
    </source>
</evidence>
<evidence type="ECO:0000256" key="9">
    <source>
        <dbReference type="ARBA" id="ARBA00037922"/>
    </source>
</evidence>
<proteinExistence type="inferred from homology"/>
<keyword evidence="2 13" id="KW-0963">Cytoplasm</keyword>
<organism evidence="16 17">
    <name type="scientific">Victivallis vadensis</name>
    <dbReference type="NCBI Taxonomy" id="172901"/>
    <lineage>
        <taxon>Bacteria</taxon>
        <taxon>Pseudomonadati</taxon>
        <taxon>Lentisphaerota</taxon>
        <taxon>Lentisphaeria</taxon>
        <taxon>Victivallales</taxon>
        <taxon>Victivallaceae</taxon>
        <taxon>Victivallis</taxon>
    </lineage>
</organism>
<evidence type="ECO:0000259" key="14">
    <source>
        <dbReference type="Pfam" id="PF01113"/>
    </source>
</evidence>
<feature type="binding site" evidence="13">
    <location>
        <position position="156"/>
    </location>
    <ligand>
        <name>(S)-2,3,4,5-tetrahydrodipicolinate</name>
        <dbReference type="ChEBI" id="CHEBI:16845"/>
    </ligand>
</feature>
<feature type="binding site" evidence="13">
    <location>
        <begin position="122"/>
        <end position="125"/>
    </location>
    <ligand>
        <name>NAD(+)</name>
        <dbReference type="ChEBI" id="CHEBI:57540"/>
    </ligand>
</feature>
<dbReference type="InterPro" id="IPR036291">
    <property type="entry name" value="NAD(P)-bd_dom_sf"/>
</dbReference>
<evidence type="ECO:0000313" key="16">
    <source>
        <dbReference type="EMBL" id="PVY40629.1"/>
    </source>
</evidence>
<comment type="subunit">
    <text evidence="13">Homotetramer.</text>
</comment>
<comment type="catalytic activity">
    <reaction evidence="12 13">
        <text>(S)-2,3,4,5-tetrahydrodipicolinate + NAD(+) + H2O = (2S,4S)-4-hydroxy-2,3,4,5-tetrahydrodipicolinate + NADH + H(+)</text>
        <dbReference type="Rhea" id="RHEA:35323"/>
        <dbReference type="ChEBI" id="CHEBI:15377"/>
        <dbReference type="ChEBI" id="CHEBI:15378"/>
        <dbReference type="ChEBI" id="CHEBI:16845"/>
        <dbReference type="ChEBI" id="CHEBI:57540"/>
        <dbReference type="ChEBI" id="CHEBI:57945"/>
        <dbReference type="ChEBI" id="CHEBI:67139"/>
        <dbReference type="EC" id="1.17.1.8"/>
    </reaction>
</comment>
<name>A0A2U1AW11_9BACT</name>
<dbReference type="PROSITE" id="PS01298">
    <property type="entry name" value="DAPB"/>
    <property type="match status" value="1"/>
</dbReference>
<dbReference type="RefSeq" id="WP_207776115.1">
    <property type="nucleotide sequence ID" value="NZ_QEKH01000016.1"/>
</dbReference>